<name>A0A371GKR0_MUCPR</name>
<evidence type="ECO:0000313" key="1">
    <source>
        <dbReference type="EMBL" id="RDX91159.1"/>
    </source>
</evidence>
<dbReference type="Proteomes" id="UP000257109">
    <property type="component" value="Unassembled WGS sequence"/>
</dbReference>
<keyword evidence="2" id="KW-1185">Reference proteome</keyword>
<dbReference type="AlphaFoldDB" id="A0A371GKR0"/>
<proteinExistence type="predicted"/>
<evidence type="ECO:0000313" key="2">
    <source>
        <dbReference type="Proteomes" id="UP000257109"/>
    </source>
</evidence>
<accession>A0A371GKR0</accession>
<reference evidence="1" key="1">
    <citation type="submission" date="2018-05" db="EMBL/GenBank/DDBJ databases">
        <title>Draft genome of Mucuna pruriens seed.</title>
        <authorList>
            <person name="Nnadi N.E."/>
            <person name="Vos R."/>
            <person name="Hasami M.H."/>
            <person name="Devisetty U.K."/>
            <person name="Aguiy J.C."/>
        </authorList>
    </citation>
    <scope>NUCLEOTIDE SEQUENCE [LARGE SCALE GENOMIC DNA]</scope>
    <source>
        <strain evidence="1">JCA_2017</strain>
    </source>
</reference>
<protein>
    <submittedName>
        <fullName evidence="1">Uncharacterized protein</fullName>
    </submittedName>
</protein>
<organism evidence="1 2">
    <name type="scientific">Mucuna pruriens</name>
    <name type="common">Velvet bean</name>
    <name type="synonym">Dolichos pruriens</name>
    <dbReference type="NCBI Taxonomy" id="157652"/>
    <lineage>
        <taxon>Eukaryota</taxon>
        <taxon>Viridiplantae</taxon>
        <taxon>Streptophyta</taxon>
        <taxon>Embryophyta</taxon>
        <taxon>Tracheophyta</taxon>
        <taxon>Spermatophyta</taxon>
        <taxon>Magnoliopsida</taxon>
        <taxon>eudicotyledons</taxon>
        <taxon>Gunneridae</taxon>
        <taxon>Pentapetalae</taxon>
        <taxon>rosids</taxon>
        <taxon>fabids</taxon>
        <taxon>Fabales</taxon>
        <taxon>Fabaceae</taxon>
        <taxon>Papilionoideae</taxon>
        <taxon>50 kb inversion clade</taxon>
        <taxon>NPAAA clade</taxon>
        <taxon>indigoferoid/millettioid clade</taxon>
        <taxon>Phaseoleae</taxon>
        <taxon>Mucuna</taxon>
    </lineage>
</organism>
<feature type="non-terminal residue" evidence="1">
    <location>
        <position position="1"/>
    </location>
</feature>
<sequence>MPCKDRNQIHDRDWEVSNLYFIQAHEIDLEDNPGIKQRVLFELMSQQIKRIIFVAKDWKTWHTRRLTTYYNTFSKNVWKIHHSIMQSN</sequence>
<dbReference type="EMBL" id="QJKJ01005190">
    <property type="protein sequence ID" value="RDX91159.1"/>
    <property type="molecule type" value="Genomic_DNA"/>
</dbReference>
<comment type="caution">
    <text evidence="1">The sequence shown here is derived from an EMBL/GenBank/DDBJ whole genome shotgun (WGS) entry which is preliminary data.</text>
</comment>
<gene>
    <name evidence="1" type="ORF">CR513_26902</name>
</gene>